<dbReference type="Proteomes" id="UP000323337">
    <property type="component" value="Unassembled WGS sequence"/>
</dbReference>
<protein>
    <submittedName>
        <fullName evidence="1">Uncharacterized protein</fullName>
    </submittedName>
</protein>
<organism evidence="1 2">
    <name type="scientific">Flexistipes sinusarabici</name>
    <dbReference type="NCBI Taxonomy" id="2352"/>
    <lineage>
        <taxon>Bacteria</taxon>
        <taxon>Pseudomonadati</taxon>
        <taxon>Deferribacterota</taxon>
        <taxon>Deferribacteres</taxon>
        <taxon>Deferribacterales</taxon>
        <taxon>Flexistipitaceae</taxon>
        <taxon>Flexistipes</taxon>
    </lineage>
</organism>
<dbReference type="EMBL" id="VSIV01000083">
    <property type="protein sequence ID" value="TYB34016.1"/>
    <property type="molecule type" value="Genomic_DNA"/>
</dbReference>
<comment type="caution">
    <text evidence="1">The sequence shown here is derived from an EMBL/GenBank/DDBJ whole genome shotgun (WGS) entry which is preliminary data.</text>
</comment>
<proteinExistence type="predicted"/>
<reference evidence="1 2" key="1">
    <citation type="submission" date="2019-08" db="EMBL/GenBank/DDBJ databases">
        <title>Genomic characterization of a novel candidate phylum (ARYD3) from a high temperature, high salinity tertiary oil reservoir in north central Oklahoma, USA.</title>
        <authorList>
            <person name="Youssef N.H."/>
            <person name="Yadav A."/>
            <person name="Elshahed M.S."/>
        </authorList>
    </citation>
    <scope>NUCLEOTIDE SEQUENCE [LARGE SCALE GENOMIC DNA]</scope>
    <source>
        <strain evidence="1">ARYD1</strain>
    </source>
</reference>
<dbReference type="Pfam" id="PF13597">
    <property type="entry name" value="NRDD"/>
    <property type="match status" value="1"/>
</dbReference>
<gene>
    <name evidence="1" type="ORF">FXF49_03340</name>
</gene>
<dbReference type="RefSeq" id="WP_303700492.1">
    <property type="nucleotide sequence ID" value="NZ_VSIV01000083.1"/>
</dbReference>
<dbReference type="GO" id="GO:0008998">
    <property type="term" value="F:ribonucleoside-triphosphate reductase (thioredoxin) activity"/>
    <property type="evidence" value="ECO:0007669"/>
    <property type="project" value="InterPro"/>
</dbReference>
<dbReference type="GO" id="GO:0006260">
    <property type="term" value="P:DNA replication"/>
    <property type="evidence" value="ECO:0007669"/>
    <property type="project" value="InterPro"/>
</dbReference>
<dbReference type="InterPro" id="IPR012833">
    <property type="entry name" value="NrdD"/>
</dbReference>
<name>A0A5D0MLZ3_FLESI</name>
<sequence length="63" mass="7608">MSVKKELELRIKELEKEIENTEGTKCEVYSRIVGYHRPVENWNDGKKDEFYHRQDYKESVSDT</sequence>
<accession>A0A5D0MLZ3</accession>
<evidence type="ECO:0000313" key="2">
    <source>
        <dbReference type="Proteomes" id="UP000323337"/>
    </source>
</evidence>
<evidence type="ECO:0000313" key="1">
    <source>
        <dbReference type="EMBL" id="TYB34016.1"/>
    </source>
</evidence>
<dbReference type="AlphaFoldDB" id="A0A5D0MLZ3"/>